<sequence>MTMQEGTATAPEPDQAVEQNMQKLRELYADAPEVGKHALENVLQKGATSFVGKPRTRMESAGRVGSRQGRVSELTLIAPFVEGGAERLRAFLQLRDGNFDDTDRVGTVHDMRFVFLDNDTKLLFCTAYDDEWDPYIDDFATKIPDELDLFMCNCVGWPGTRSPSVKDWIAKYQIPADGWYVANPDLTVAETRRLNRIGHALEEFLDKISD</sequence>
<reference evidence="2" key="1">
    <citation type="journal article" date="2019" name="Int. J. Syst. Evol. Microbiol.">
        <title>The Global Catalogue of Microorganisms (GCM) 10K type strain sequencing project: providing services to taxonomists for standard genome sequencing and annotation.</title>
        <authorList>
            <consortium name="The Broad Institute Genomics Platform"/>
            <consortium name="The Broad Institute Genome Sequencing Center for Infectious Disease"/>
            <person name="Wu L."/>
            <person name="Ma J."/>
        </authorList>
    </citation>
    <scope>NUCLEOTIDE SEQUENCE [LARGE SCALE GENOMIC DNA]</scope>
    <source>
        <strain evidence="2">JCM 11574</strain>
    </source>
</reference>
<name>A0ABP6MVY1_9ACTN</name>
<evidence type="ECO:0000313" key="1">
    <source>
        <dbReference type="EMBL" id="GAA3127054.1"/>
    </source>
</evidence>
<dbReference type="Proteomes" id="UP001500893">
    <property type="component" value="Unassembled WGS sequence"/>
</dbReference>
<comment type="caution">
    <text evidence="1">The sequence shown here is derived from an EMBL/GenBank/DDBJ whole genome shotgun (WGS) entry which is preliminary data.</text>
</comment>
<keyword evidence="2" id="KW-1185">Reference proteome</keyword>
<protein>
    <submittedName>
        <fullName evidence="1">Uncharacterized protein</fullName>
    </submittedName>
</protein>
<proteinExistence type="predicted"/>
<dbReference type="EMBL" id="BAAAVM010000013">
    <property type="protein sequence ID" value="GAA3127054.1"/>
    <property type="molecule type" value="Genomic_DNA"/>
</dbReference>
<evidence type="ECO:0000313" key="2">
    <source>
        <dbReference type="Proteomes" id="UP001500893"/>
    </source>
</evidence>
<gene>
    <name evidence="1" type="ORF">GCM10010521_11910</name>
</gene>
<organism evidence="1 2">
    <name type="scientific">Streptomyces rameus</name>
    <dbReference type="NCBI Taxonomy" id="68261"/>
    <lineage>
        <taxon>Bacteria</taxon>
        <taxon>Bacillati</taxon>
        <taxon>Actinomycetota</taxon>
        <taxon>Actinomycetes</taxon>
        <taxon>Kitasatosporales</taxon>
        <taxon>Streptomycetaceae</taxon>
        <taxon>Streptomyces</taxon>
    </lineage>
</organism>
<accession>A0ABP6MVY1</accession>